<evidence type="ECO:0000313" key="3">
    <source>
        <dbReference type="Proteomes" id="UP000002011"/>
    </source>
</evidence>
<dbReference type="STRING" id="471854.Dfer_2284"/>
<dbReference type="KEGG" id="dfe:Dfer_2284"/>
<gene>
    <name evidence="2" type="ordered locus">Dfer_2284</name>
</gene>
<dbReference type="Gene3D" id="1.25.40.10">
    <property type="entry name" value="Tetratricopeptide repeat domain"/>
    <property type="match status" value="2"/>
</dbReference>
<sequence length="584" mass="68535">MIIKLQWPLFFFLIVFVRASFGQDETIRPYLKAWEKSGRDQSYASQVFFDSLRLKKDPASRKKYWRDINKLRHYIDQHPDRRLQVRLMMFEIMAAREHGMQERYYPEVEKAIKLAYPLHDEQLNAELYSIRADVPPGDETYLLYNLKAVEIQEKIGTKYFPFTHNRFFGISAGLYSQKDYTRAIHYGKRFLAHWDKDPLHRDERVFIFQYDLLGSSYLQLEQCDSARRYYHLILERIKSEPDARHKKLWEGIAQGNIAKTYIHEKQYGKASPLLQNYLNTSIACSDTLNIAMAQNAYAAFYYGQNNRRAALAAAQEAWNLSRIKNLNPQMINALKWMTTIYQDTRQYDSAFYCLNLQNKYRDVEREQLKKSEFSTLQAQIDFDKLQNSLVLAEASVRQERNFRRVLIAGVVLLAIIIALLYNRKRIKNINRLSELRLQHEAAELKISDAREKIALFTNHIIEKNNLIKSLQIDLKNIQSSSAASIEKLLNEPLFTDEGWEKFRVEFSRAYPYFFLKLQENSDNITPAMERLAALIFLKLDNYQIANSLGIGKASVARGKRRLRAVLHLPEQDKLESFITALGEK</sequence>
<dbReference type="InterPro" id="IPR011990">
    <property type="entry name" value="TPR-like_helical_dom_sf"/>
</dbReference>
<dbReference type="Proteomes" id="UP000002011">
    <property type="component" value="Chromosome"/>
</dbReference>
<dbReference type="AlphaFoldDB" id="C6VZM7"/>
<feature type="transmembrane region" description="Helical" evidence="1">
    <location>
        <begin position="405"/>
        <end position="422"/>
    </location>
</feature>
<dbReference type="eggNOG" id="COG0457">
    <property type="taxonomic scope" value="Bacteria"/>
</dbReference>
<keyword evidence="3" id="KW-1185">Reference proteome</keyword>
<proteinExistence type="predicted"/>
<reference evidence="2 3" key="1">
    <citation type="journal article" date="2009" name="Stand. Genomic Sci.">
        <title>Complete genome sequence of Dyadobacter fermentans type strain (NS114).</title>
        <authorList>
            <person name="Lang E."/>
            <person name="Lapidus A."/>
            <person name="Chertkov O."/>
            <person name="Brettin T."/>
            <person name="Detter J.C."/>
            <person name="Han C."/>
            <person name="Copeland A."/>
            <person name="Glavina Del Rio T."/>
            <person name="Nolan M."/>
            <person name="Chen F."/>
            <person name="Lucas S."/>
            <person name="Tice H."/>
            <person name="Cheng J.F."/>
            <person name="Land M."/>
            <person name="Hauser L."/>
            <person name="Chang Y.J."/>
            <person name="Jeffries C.D."/>
            <person name="Kopitz M."/>
            <person name="Bruce D."/>
            <person name="Goodwin L."/>
            <person name="Pitluck S."/>
            <person name="Ovchinnikova G."/>
            <person name="Pati A."/>
            <person name="Ivanova N."/>
            <person name="Mavrommatis K."/>
            <person name="Chen A."/>
            <person name="Palaniappan K."/>
            <person name="Chain P."/>
            <person name="Bristow J."/>
            <person name="Eisen J.A."/>
            <person name="Markowitz V."/>
            <person name="Hugenholtz P."/>
            <person name="Goker M."/>
            <person name="Rohde M."/>
            <person name="Kyrpides N.C."/>
            <person name="Klenk H.P."/>
        </authorList>
    </citation>
    <scope>NUCLEOTIDE SEQUENCE [LARGE SCALE GENOMIC DNA]</scope>
    <source>
        <strain evidence="3">ATCC 700827 / DSM 18053 / CIP 107007 / KCTC 52180 / NS114</strain>
    </source>
</reference>
<keyword evidence="1" id="KW-0472">Membrane</keyword>
<dbReference type="SUPFAM" id="SSF48452">
    <property type="entry name" value="TPR-like"/>
    <property type="match status" value="2"/>
</dbReference>
<dbReference type="EMBL" id="CP001619">
    <property type="protein sequence ID" value="ACT93505.1"/>
    <property type="molecule type" value="Genomic_DNA"/>
</dbReference>
<dbReference type="RefSeq" id="WP_015811757.1">
    <property type="nucleotide sequence ID" value="NC_013037.1"/>
</dbReference>
<organism evidence="2 3">
    <name type="scientific">Dyadobacter fermentans (strain ATCC 700827 / DSM 18053 / CIP 107007 / KCTC 52180 / NS114)</name>
    <dbReference type="NCBI Taxonomy" id="471854"/>
    <lineage>
        <taxon>Bacteria</taxon>
        <taxon>Pseudomonadati</taxon>
        <taxon>Bacteroidota</taxon>
        <taxon>Cytophagia</taxon>
        <taxon>Cytophagales</taxon>
        <taxon>Spirosomataceae</taxon>
        <taxon>Dyadobacter</taxon>
    </lineage>
</organism>
<protein>
    <recommendedName>
        <fullName evidence="4">Tetratricopeptide repeat protein</fullName>
    </recommendedName>
</protein>
<dbReference type="OrthoDB" id="920116at2"/>
<accession>C6VZM7</accession>
<keyword evidence="1" id="KW-1133">Transmembrane helix</keyword>
<name>C6VZM7_DYAFD</name>
<evidence type="ECO:0008006" key="4">
    <source>
        <dbReference type="Google" id="ProtNLM"/>
    </source>
</evidence>
<evidence type="ECO:0000256" key="1">
    <source>
        <dbReference type="SAM" id="Phobius"/>
    </source>
</evidence>
<keyword evidence="1" id="KW-0812">Transmembrane</keyword>
<dbReference type="HOGENOM" id="CLU_465317_0_0_10"/>
<evidence type="ECO:0000313" key="2">
    <source>
        <dbReference type="EMBL" id="ACT93505.1"/>
    </source>
</evidence>